<keyword evidence="3" id="KW-1185">Reference proteome</keyword>
<dbReference type="RefSeq" id="WP_226726609.1">
    <property type="nucleotide sequence ID" value="NZ_JAJAUY010000028.1"/>
</dbReference>
<dbReference type="Proteomes" id="UP001199054">
    <property type="component" value="Unassembled WGS sequence"/>
</dbReference>
<protein>
    <recommendedName>
        <fullName evidence="4">Secreted protein</fullName>
    </recommendedName>
</protein>
<accession>A0ABS8B585</accession>
<sequence>MSTGTLLAIIIPSAVVLIALVVGLWMFFRHRRLQREFGTEYERVLDETGGTLAADRELRSRQQRHDDLDLRDLPADTRRQYAEAWTRVQEHFVDQPDEAVDEADALVTRVMRERGYPTEGYEQRVRDLSVEHGRTLEHYRSAHEVHERQTQGRATTEELRGAMVHYRALFDELLVPAGPAGRNDTRE</sequence>
<feature type="transmembrane region" description="Helical" evidence="1">
    <location>
        <begin position="6"/>
        <end position="28"/>
    </location>
</feature>
<reference evidence="2 3" key="1">
    <citation type="submission" date="2021-10" db="EMBL/GenBank/DDBJ databases">
        <title>Streptomyces sp. strain SMC 277, a novel streptomycete isolated from soil.</title>
        <authorList>
            <person name="Chanama M."/>
        </authorList>
    </citation>
    <scope>NUCLEOTIDE SEQUENCE [LARGE SCALE GENOMIC DNA]</scope>
    <source>
        <strain evidence="2 3">SMC 277</strain>
    </source>
</reference>
<evidence type="ECO:0000256" key="1">
    <source>
        <dbReference type="SAM" id="Phobius"/>
    </source>
</evidence>
<evidence type="ECO:0000313" key="2">
    <source>
        <dbReference type="EMBL" id="MCB5179774.1"/>
    </source>
</evidence>
<keyword evidence="1" id="KW-0472">Membrane</keyword>
<keyword evidence="1" id="KW-1133">Transmembrane helix</keyword>
<keyword evidence="1" id="KW-0812">Transmembrane</keyword>
<name>A0ABS8B585_9ACTN</name>
<comment type="caution">
    <text evidence="2">The sequence shown here is derived from an EMBL/GenBank/DDBJ whole genome shotgun (WGS) entry which is preliminary data.</text>
</comment>
<gene>
    <name evidence="2" type="ORF">LG632_10320</name>
</gene>
<dbReference type="EMBL" id="JAJAUY010000028">
    <property type="protein sequence ID" value="MCB5179774.1"/>
    <property type="molecule type" value="Genomic_DNA"/>
</dbReference>
<organism evidence="2 3">
    <name type="scientific">Streptomyces antimicrobicus</name>
    <dbReference type="NCBI Taxonomy" id="2883108"/>
    <lineage>
        <taxon>Bacteria</taxon>
        <taxon>Bacillati</taxon>
        <taxon>Actinomycetota</taxon>
        <taxon>Actinomycetes</taxon>
        <taxon>Kitasatosporales</taxon>
        <taxon>Streptomycetaceae</taxon>
        <taxon>Streptomyces</taxon>
    </lineage>
</organism>
<evidence type="ECO:0008006" key="4">
    <source>
        <dbReference type="Google" id="ProtNLM"/>
    </source>
</evidence>
<proteinExistence type="predicted"/>
<evidence type="ECO:0000313" key="3">
    <source>
        <dbReference type="Proteomes" id="UP001199054"/>
    </source>
</evidence>